<dbReference type="InterPro" id="IPR036291">
    <property type="entry name" value="NAD(P)-bd_dom_sf"/>
</dbReference>
<dbReference type="Pfam" id="PF00106">
    <property type="entry name" value="adh_short"/>
    <property type="match status" value="2"/>
</dbReference>
<dbReference type="OrthoDB" id="5327538at2759"/>
<dbReference type="PANTHER" id="PTHR42808:SF4">
    <property type="entry name" value="SHORT CHAIN DEHYDROGENASE"/>
    <property type="match status" value="1"/>
</dbReference>
<reference evidence="1" key="1">
    <citation type="journal article" date="2021" name="J Fungi (Basel)">
        <title>Virulence traits and population genomics of the black yeast Aureobasidium melanogenum.</title>
        <authorList>
            <person name="Cernosa A."/>
            <person name="Sun X."/>
            <person name="Gostincar C."/>
            <person name="Fang C."/>
            <person name="Gunde-Cimerman N."/>
            <person name="Song Z."/>
        </authorList>
    </citation>
    <scope>NUCLEOTIDE SEQUENCE</scope>
    <source>
        <strain evidence="1">EXF-8016</strain>
    </source>
</reference>
<dbReference type="PANTHER" id="PTHR42808">
    <property type="entry name" value="HYDROXYSTEROID DEHYDROGENASE-LIKE PROTEIN 2"/>
    <property type="match status" value="1"/>
</dbReference>
<feature type="non-terminal residue" evidence="1">
    <location>
        <position position="320"/>
    </location>
</feature>
<accession>A0A9P8K9T0</accession>
<sequence length="320" mass="34732">MSLNMLNTKPVALVIGASRGMGRQIAISLAGEGYTVIVAAKTTSDPEKLASFPPDPNSSQSTINTVVKEIHLLGGNAIAMKVNTRSPESVNALFTRVSSELGRLDVLVYNSGAIWWSSVAKTPVKRFKLMQEVNIEGLYSSIQASFPLFEKGSWKGRIVVVCPPIYSRFFRGKTAYAVGKVGMSVLVKGLSMDWVRESKTDMAITGIWPAVAIESAATQDAVAADMDKRSDLRKATVFSDAILAILGCPAAEVNGLLTTDEDFLRDIKGVTDLGKYSLVPGSIPRRILPEKFPDLTVEEQDDEGIRTDSTILRAKRHLKL</sequence>
<comment type="caution">
    <text evidence="1">The sequence shown here is derived from an EMBL/GenBank/DDBJ whole genome shotgun (WGS) entry which is preliminary data.</text>
</comment>
<gene>
    <name evidence="1" type="ORF">KCV03_g1990</name>
</gene>
<dbReference type="AlphaFoldDB" id="A0A9P8K9T0"/>
<evidence type="ECO:0000313" key="1">
    <source>
        <dbReference type="EMBL" id="KAH0228123.1"/>
    </source>
</evidence>
<reference evidence="1" key="2">
    <citation type="submission" date="2021-08" db="EMBL/GenBank/DDBJ databases">
        <authorList>
            <person name="Gostincar C."/>
            <person name="Sun X."/>
            <person name="Song Z."/>
            <person name="Gunde-Cimerman N."/>
        </authorList>
    </citation>
    <scope>NUCLEOTIDE SEQUENCE</scope>
    <source>
        <strain evidence="1">EXF-8016</strain>
    </source>
</reference>
<dbReference type="PRINTS" id="PR00081">
    <property type="entry name" value="GDHRDH"/>
</dbReference>
<dbReference type="Gene3D" id="3.40.50.720">
    <property type="entry name" value="NAD(P)-binding Rossmann-like Domain"/>
    <property type="match status" value="1"/>
</dbReference>
<organism evidence="1 2">
    <name type="scientific">Aureobasidium melanogenum</name>
    <name type="common">Aureobasidium pullulans var. melanogenum</name>
    <dbReference type="NCBI Taxonomy" id="46634"/>
    <lineage>
        <taxon>Eukaryota</taxon>
        <taxon>Fungi</taxon>
        <taxon>Dikarya</taxon>
        <taxon>Ascomycota</taxon>
        <taxon>Pezizomycotina</taxon>
        <taxon>Dothideomycetes</taxon>
        <taxon>Dothideomycetidae</taxon>
        <taxon>Dothideales</taxon>
        <taxon>Saccotheciaceae</taxon>
        <taxon>Aureobasidium</taxon>
    </lineage>
</organism>
<dbReference type="EMBL" id="JAHFYH010000009">
    <property type="protein sequence ID" value="KAH0228123.1"/>
    <property type="molecule type" value="Genomic_DNA"/>
</dbReference>
<evidence type="ECO:0000313" key="2">
    <source>
        <dbReference type="Proteomes" id="UP000767238"/>
    </source>
</evidence>
<dbReference type="SUPFAM" id="SSF51735">
    <property type="entry name" value="NAD(P)-binding Rossmann-fold domains"/>
    <property type="match status" value="1"/>
</dbReference>
<dbReference type="Proteomes" id="UP000767238">
    <property type="component" value="Unassembled WGS sequence"/>
</dbReference>
<name>A0A9P8K9T0_AURME</name>
<proteinExistence type="predicted"/>
<protein>
    <submittedName>
        <fullName evidence="1">Short chain dehydrogenase</fullName>
    </submittedName>
</protein>
<dbReference type="InterPro" id="IPR002347">
    <property type="entry name" value="SDR_fam"/>
</dbReference>
<dbReference type="InterPro" id="IPR051935">
    <property type="entry name" value="HSDL2"/>
</dbReference>